<dbReference type="FunFam" id="3.20.20.30:FF:000002">
    <property type="entry name" value="LLM class flavin-dependent oxidoreductase"/>
    <property type="match status" value="1"/>
</dbReference>
<dbReference type="InterPro" id="IPR019949">
    <property type="entry name" value="CmoO-like"/>
</dbReference>
<dbReference type="Pfam" id="PF00296">
    <property type="entry name" value="Bac_luciferase"/>
    <property type="match status" value="1"/>
</dbReference>
<dbReference type="InterPro" id="IPR011251">
    <property type="entry name" value="Luciferase-like_dom"/>
</dbReference>
<reference evidence="4 7" key="3">
    <citation type="submission" date="2024-10" db="EMBL/GenBank/DDBJ databases">
        <authorList>
            <person name="Lu C.-H."/>
        </authorList>
    </citation>
    <scope>NUCLEOTIDE SEQUENCE [LARGE SCALE GENOMIC DNA]</scope>
    <source>
        <strain evidence="4 7">22QBSP01-2</strain>
    </source>
</reference>
<gene>
    <name evidence="4" type="ORF">ACIPSN_12320</name>
    <name evidence="5" type="ORF">GMX10_10260</name>
</gene>
<dbReference type="EMBL" id="JBIXKD010000012">
    <property type="protein sequence ID" value="MFJ5322124.1"/>
    <property type="molecule type" value="Genomic_DNA"/>
</dbReference>
<dbReference type="GeneID" id="90769933"/>
<dbReference type="InterPro" id="IPR036661">
    <property type="entry name" value="Luciferase-like_sf"/>
</dbReference>
<dbReference type="CDD" id="cd00347">
    <property type="entry name" value="Flavin_utilizing_monoxygenases"/>
    <property type="match status" value="1"/>
</dbReference>
<sequence length="337" mass="36963">MSTPSQSAVFSVLDLAPIPQGATAHDAFHRSLDLAQHTEKWGYHRYWLAEHHSMTGIASAATSVLLGYLASGTQRIRLGSGGVMLPNHSPLVIAEQFGTLESLYPGRIDLGLGRAPGTDQRTMMALRRHLNAGIEDFPRDVQELQRYFADAQPGQAVQAVPGQGLHVPIWLLGSSLYSAQLAARLGLPFSFAAHFAPDMLLEAFRLYRENFVPSATHAKPYAMVCVNVVAADSDRDARFLFTSMQQQFINLRRGTPGPLPAPVENIDTVGSPAEQFGAEQALRLSIVGDSAKVRHGLQSLLRETQADEVMINGQIFDHQARKDSFERIMQIRQDVIG</sequence>
<dbReference type="Gene3D" id="3.20.20.30">
    <property type="entry name" value="Luciferase-like domain"/>
    <property type="match status" value="1"/>
</dbReference>
<dbReference type="NCBIfam" id="TIGR03558">
    <property type="entry name" value="oxido_grp_1"/>
    <property type="match status" value="1"/>
</dbReference>
<protein>
    <recommendedName>
        <fullName evidence="2">Luciferase-like monooxygenase</fullName>
    </recommendedName>
</protein>
<evidence type="ECO:0000256" key="2">
    <source>
        <dbReference type="ARBA" id="ARBA00074555"/>
    </source>
</evidence>
<accession>A0AAP9LCP6</accession>
<evidence type="ECO:0000313" key="5">
    <source>
        <dbReference type="EMBL" id="QHQ24406.1"/>
    </source>
</evidence>
<dbReference type="Proteomes" id="UP001617714">
    <property type="component" value="Unassembled WGS sequence"/>
</dbReference>
<reference evidence="6" key="1">
    <citation type="submission" date="2019-11" db="EMBL/GenBank/DDBJ databases">
        <authorList>
            <person name="Jee S."/>
        </authorList>
    </citation>
    <scope>NUCLEOTIDE SEQUENCE [LARGE SCALE GENOMIC DNA]</scope>
    <source>
        <strain evidence="6">PZ1</strain>
    </source>
</reference>
<dbReference type="PANTHER" id="PTHR30137">
    <property type="entry name" value="LUCIFERASE-LIKE MONOOXYGENASE"/>
    <property type="match status" value="1"/>
</dbReference>
<dbReference type="EMBL" id="CP046377">
    <property type="protein sequence ID" value="QHQ24406.1"/>
    <property type="molecule type" value="Genomic_DNA"/>
</dbReference>
<evidence type="ECO:0000313" key="4">
    <source>
        <dbReference type="EMBL" id="MFJ5322124.1"/>
    </source>
</evidence>
<dbReference type="NCBIfam" id="NF007802">
    <property type="entry name" value="PRK10508.1"/>
    <property type="match status" value="1"/>
</dbReference>
<dbReference type="AlphaFoldDB" id="A0AAP9LCP6"/>
<evidence type="ECO:0000256" key="1">
    <source>
        <dbReference type="ARBA" id="ARBA00007789"/>
    </source>
</evidence>
<dbReference type="PANTHER" id="PTHR30137:SF6">
    <property type="entry name" value="LUCIFERASE-LIKE MONOOXYGENASE"/>
    <property type="match status" value="1"/>
</dbReference>
<dbReference type="GO" id="GO:0016705">
    <property type="term" value="F:oxidoreductase activity, acting on paired donors, with incorporation or reduction of molecular oxygen"/>
    <property type="evidence" value="ECO:0007669"/>
    <property type="project" value="InterPro"/>
</dbReference>
<dbReference type="InterPro" id="IPR050766">
    <property type="entry name" value="Bact_Lucif_Oxidored"/>
</dbReference>
<evidence type="ECO:0000313" key="6">
    <source>
        <dbReference type="Proteomes" id="UP000464054"/>
    </source>
</evidence>
<dbReference type="Proteomes" id="UP000464054">
    <property type="component" value="Chromosome"/>
</dbReference>
<keyword evidence="7" id="KW-1185">Reference proteome</keyword>
<dbReference type="RefSeq" id="WP_039485982.1">
    <property type="nucleotide sequence ID" value="NZ_CP046377.1"/>
</dbReference>
<comment type="similarity">
    <text evidence="1">To bacterial alkanal monooxygenase alpha and beta chains.</text>
</comment>
<dbReference type="GO" id="GO:0005829">
    <property type="term" value="C:cytosol"/>
    <property type="evidence" value="ECO:0007669"/>
    <property type="project" value="TreeGrafter"/>
</dbReference>
<reference evidence="5" key="2">
    <citation type="journal article" date="2022" name="Plant Pathol J">
        <title>Comparative Genomic Analysis of Pathogenic Factors of Pectobacterium Species Isolated in South Korea Using Whole-Genome Sequencing.</title>
        <authorList>
            <person name="Jee S."/>
            <person name="Kang I.J."/>
            <person name="Bak G."/>
            <person name="Kang S."/>
            <person name="Lee J."/>
            <person name="Heu S."/>
            <person name="Hwang I."/>
        </authorList>
    </citation>
    <scope>NUCLEOTIDE SEQUENCE</scope>
    <source>
        <strain evidence="5">PZ1</strain>
    </source>
</reference>
<proteinExistence type="predicted"/>
<feature type="domain" description="Luciferase-like" evidence="3">
    <location>
        <begin position="12"/>
        <end position="249"/>
    </location>
</feature>
<name>A0AAP9LCP6_9GAMM</name>
<evidence type="ECO:0000313" key="7">
    <source>
        <dbReference type="Proteomes" id="UP001617714"/>
    </source>
</evidence>
<dbReference type="SUPFAM" id="SSF51679">
    <property type="entry name" value="Bacterial luciferase-like"/>
    <property type="match status" value="1"/>
</dbReference>
<organism evidence="5 6">
    <name type="scientific">Pectobacterium parvum</name>
    <dbReference type="NCBI Taxonomy" id="2778550"/>
    <lineage>
        <taxon>Bacteria</taxon>
        <taxon>Pseudomonadati</taxon>
        <taxon>Pseudomonadota</taxon>
        <taxon>Gammaproteobacteria</taxon>
        <taxon>Enterobacterales</taxon>
        <taxon>Pectobacteriaceae</taxon>
        <taxon>Pectobacterium</taxon>
    </lineage>
</organism>
<evidence type="ECO:0000259" key="3">
    <source>
        <dbReference type="Pfam" id="PF00296"/>
    </source>
</evidence>